<dbReference type="PANTHER" id="PTHR31001">
    <property type="entry name" value="UNCHARACTERIZED TRANSCRIPTIONAL REGULATORY PROTEIN"/>
    <property type="match status" value="1"/>
</dbReference>
<sequence length="786" mass="87548">MASKYDGRGETPMITRRRHVLACARCRARRVKCDRAQPVCSNCSKASAVCQPAQQRSGSPSTSVPHRPIKREAADNIRLSKLEEEVTRLSHEVDSHSPAEDLSLPSSPVETSSSSANVLRGVVISTPQPRYFSPYSWVVVSEELADVHSLLGTNKREASAFSPTPSAMVASHAHPEASVQTEHNLLFQDEELSNRLVQLYIDRVDPLIRILHLPSFLERFHAAQQKLSPEVQVSPPPQYPSTYFSDPSFIASQPGIYPNPPIMSSQGRATHVNPPTHPYSDPAFRTLLLSVYYAALISAIESPDSPLLGKDVDVLAVAARYKREAQARMSSPELGRNNTIEMLQALVIMLSVEHRSLNPRAQWLRLGVATRMAQEMGLHRDGSFYGFRPVDIEVRRRVWAHICMLDVRFAEELGCEPAITTNSYDTRLPLSISDEALSQANAQDSASGQEAGFKHFEEITKEQQRKMPFSPMTCSLVGFEAARVMAKLLTPKYLAEDSIFSVNLGYPSRRYPGSENETFTLQRVNKSYWVGRLENRFKAALGIENVGSDPMQIIALKLAEIHVAKARFVIKLQEWKDGWKGDNGSERQDETKGLFNDAINLTTRIIALINHSAVTPYAWYLRRLNEVYACSFLLMNLASPRPFLLPTDIQSAWSNINQLFPISAGGVESESYDSRSALGRLLIRARKRREQQWLPTCTQSLREQAINAAAGGPHNIPSGGGPNAYQAHPGNLFEDLESIMQDPLWAPVLEQLPGVNDGFGTWVCNNVLFLCCLISPYIFLPRLSCA</sequence>
<gene>
    <name evidence="6" type="ORF">K469DRAFT_399947</name>
</gene>
<dbReference type="CDD" id="cd12148">
    <property type="entry name" value="fungal_TF_MHR"/>
    <property type="match status" value="1"/>
</dbReference>
<dbReference type="PROSITE" id="PS00463">
    <property type="entry name" value="ZN2_CY6_FUNGAL_1"/>
    <property type="match status" value="1"/>
</dbReference>
<feature type="domain" description="Zn(2)-C6 fungal-type" evidence="5">
    <location>
        <begin position="22"/>
        <end position="50"/>
    </location>
</feature>
<feature type="region of interest" description="Disordered" evidence="4">
    <location>
        <begin position="51"/>
        <end position="75"/>
    </location>
</feature>
<organism evidence="6 7">
    <name type="scientific">Zopfia rhizophila CBS 207.26</name>
    <dbReference type="NCBI Taxonomy" id="1314779"/>
    <lineage>
        <taxon>Eukaryota</taxon>
        <taxon>Fungi</taxon>
        <taxon>Dikarya</taxon>
        <taxon>Ascomycota</taxon>
        <taxon>Pezizomycotina</taxon>
        <taxon>Dothideomycetes</taxon>
        <taxon>Dothideomycetes incertae sedis</taxon>
        <taxon>Zopfiaceae</taxon>
        <taxon>Zopfia</taxon>
    </lineage>
</organism>
<keyword evidence="2" id="KW-0479">Metal-binding</keyword>
<proteinExistence type="predicted"/>
<comment type="subcellular location">
    <subcellularLocation>
        <location evidence="1">Nucleus</location>
    </subcellularLocation>
</comment>
<dbReference type="Gene3D" id="4.10.240.10">
    <property type="entry name" value="Zn(2)-C6 fungal-type DNA-binding domain"/>
    <property type="match status" value="1"/>
</dbReference>
<feature type="compositionally biased region" description="Basic and acidic residues" evidence="4">
    <location>
        <begin position="88"/>
        <end position="99"/>
    </location>
</feature>
<dbReference type="PROSITE" id="PS50048">
    <property type="entry name" value="ZN2_CY6_FUNGAL_2"/>
    <property type="match status" value="1"/>
</dbReference>
<dbReference type="GO" id="GO:0005634">
    <property type="term" value="C:nucleus"/>
    <property type="evidence" value="ECO:0007669"/>
    <property type="project" value="UniProtKB-SubCell"/>
</dbReference>
<dbReference type="CDD" id="cd00067">
    <property type="entry name" value="GAL4"/>
    <property type="match status" value="1"/>
</dbReference>
<feature type="compositionally biased region" description="Low complexity" evidence="4">
    <location>
        <begin position="102"/>
        <end position="113"/>
    </location>
</feature>
<dbReference type="SMART" id="SM00906">
    <property type="entry name" value="Fungal_trans"/>
    <property type="match status" value="1"/>
</dbReference>
<evidence type="ECO:0000256" key="4">
    <source>
        <dbReference type="SAM" id="MobiDB-lite"/>
    </source>
</evidence>
<dbReference type="GO" id="GO:0006351">
    <property type="term" value="P:DNA-templated transcription"/>
    <property type="evidence" value="ECO:0007669"/>
    <property type="project" value="InterPro"/>
</dbReference>
<evidence type="ECO:0000313" key="7">
    <source>
        <dbReference type="Proteomes" id="UP000800200"/>
    </source>
</evidence>
<evidence type="ECO:0000313" key="6">
    <source>
        <dbReference type="EMBL" id="KAF2176568.1"/>
    </source>
</evidence>
<dbReference type="Pfam" id="PF00172">
    <property type="entry name" value="Zn_clus"/>
    <property type="match status" value="1"/>
</dbReference>
<dbReference type="OrthoDB" id="435881at2759"/>
<dbReference type="AlphaFoldDB" id="A0A6A6DDP2"/>
<name>A0A6A6DDP2_9PEZI</name>
<accession>A0A6A6DDP2</accession>
<reference evidence="6" key="1">
    <citation type="journal article" date="2020" name="Stud. Mycol.">
        <title>101 Dothideomycetes genomes: a test case for predicting lifestyles and emergence of pathogens.</title>
        <authorList>
            <person name="Haridas S."/>
            <person name="Albert R."/>
            <person name="Binder M."/>
            <person name="Bloem J."/>
            <person name="Labutti K."/>
            <person name="Salamov A."/>
            <person name="Andreopoulos B."/>
            <person name="Baker S."/>
            <person name="Barry K."/>
            <person name="Bills G."/>
            <person name="Bluhm B."/>
            <person name="Cannon C."/>
            <person name="Castanera R."/>
            <person name="Culley D."/>
            <person name="Daum C."/>
            <person name="Ezra D."/>
            <person name="Gonzalez J."/>
            <person name="Henrissat B."/>
            <person name="Kuo A."/>
            <person name="Liang C."/>
            <person name="Lipzen A."/>
            <person name="Lutzoni F."/>
            <person name="Magnuson J."/>
            <person name="Mondo S."/>
            <person name="Nolan M."/>
            <person name="Ohm R."/>
            <person name="Pangilinan J."/>
            <person name="Park H.-J."/>
            <person name="Ramirez L."/>
            <person name="Alfaro M."/>
            <person name="Sun H."/>
            <person name="Tritt A."/>
            <person name="Yoshinaga Y."/>
            <person name="Zwiers L.-H."/>
            <person name="Turgeon B."/>
            <person name="Goodwin S."/>
            <person name="Spatafora J."/>
            <person name="Crous P."/>
            <person name="Grigoriev I."/>
        </authorList>
    </citation>
    <scope>NUCLEOTIDE SEQUENCE</scope>
    <source>
        <strain evidence="6">CBS 207.26</strain>
    </source>
</reference>
<evidence type="ECO:0000256" key="1">
    <source>
        <dbReference type="ARBA" id="ARBA00004123"/>
    </source>
</evidence>
<dbReference type="SMART" id="SM00066">
    <property type="entry name" value="GAL4"/>
    <property type="match status" value="1"/>
</dbReference>
<dbReference type="InterPro" id="IPR050613">
    <property type="entry name" value="Sec_Metabolite_Reg"/>
</dbReference>
<dbReference type="Pfam" id="PF04082">
    <property type="entry name" value="Fungal_trans"/>
    <property type="match status" value="1"/>
</dbReference>
<dbReference type="PANTHER" id="PTHR31001:SF85">
    <property type="entry name" value="ZN(II)2CYS6 TRANSCRIPTION FACTOR (EUROFUNG)"/>
    <property type="match status" value="1"/>
</dbReference>
<dbReference type="SUPFAM" id="SSF57701">
    <property type="entry name" value="Zn2/Cys6 DNA-binding domain"/>
    <property type="match status" value="1"/>
</dbReference>
<feature type="region of interest" description="Disordered" evidence="4">
    <location>
        <begin position="88"/>
        <end position="113"/>
    </location>
</feature>
<dbReference type="Proteomes" id="UP000800200">
    <property type="component" value="Unassembled WGS sequence"/>
</dbReference>
<feature type="compositionally biased region" description="Polar residues" evidence="4">
    <location>
        <begin position="52"/>
        <end position="64"/>
    </location>
</feature>
<dbReference type="InterPro" id="IPR036864">
    <property type="entry name" value="Zn2-C6_fun-type_DNA-bd_sf"/>
</dbReference>
<dbReference type="GO" id="GO:0008270">
    <property type="term" value="F:zinc ion binding"/>
    <property type="evidence" value="ECO:0007669"/>
    <property type="project" value="InterPro"/>
</dbReference>
<dbReference type="GO" id="GO:0000981">
    <property type="term" value="F:DNA-binding transcription factor activity, RNA polymerase II-specific"/>
    <property type="evidence" value="ECO:0007669"/>
    <property type="project" value="InterPro"/>
</dbReference>
<dbReference type="InterPro" id="IPR001138">
    <property type="entry name" value="Zn2Cys6_DnaBD"/>
</dbReference>
<keyword evidence="3" id="KW-0539">Nucleus</keyword>
<evidence type="ECO:0000256" key="3">
    <source>
        <dbReference type="ARBA" id="ARBA00023242"/>
    </source>
</evidence>
<dbReference type="InterPro" id="IPR007219">
    <property type="entry name" value="XnlR_reg_dom"/>
</dbReference>
<protein>
    <recommendedName>
        <fullName evidence="5">Zn(2)-C6 fungal-type domain-containing protein</fullName>
    </recommendedName>
</protein>
<dbReference type="EMBL" id="ML994705">
    <property type="protein sequence ID" value="KAF2176568.1"/>
    <property type="molecule type" value="Genomic_DNA"/>
</dbReference>
<keyword evidence="7" id="KW-1185">Reference proteome</keyword>
<evidence type="ECO:0000256" key="2">
    <source>
        <dbReference type="ARBA" id="ARBA00022723"/>
    </source>
</evidence>
<evidence type="ECO:0000259" key="5">
    <source>
        <dbReference type="PROSITE" id="PS50048"/>
    </source>
</evidence>
<dbReference type="GO" id="GO:0003677">
    <property type="term" value="F:DNA binding"/>
    <property type="evidence" value="ECO:0007669"/>
    <property type="project" value="InterPro"/>
</dbReference>